<sequence>MRRDVAPHFRENVAALYRAFAAGEPVPGFADEVRLHRLLDAATAQL</sequence>
<keyword evidence="2" id="KW-1185">Reference proteome</keyword>
<proteinExistence type="predicted"/>
<dbReference type="EMBL" id="BNAV01000011">
    <property type="protein sequence ID" value="GHF76471.1"/>
    <property type="molecule type" value="Genomic_DNA"/>
</dbReference>
<comment type="caution">
    <text evidence="1">The sequence shown here is derived from an EMBL/GenBank/DDBJ whole genome shotgun (WGS) entry which is preliminary data.</text>
</comment>
<organism evidence="1 2">
    <name type="scientific">Amycolatopsis bartoniae</name>
    <dbReference type="NCBI Taxonomy" id="941986"/>
    <lineage>
        <taxon>Bacteria</taxon>
        <taxon>Bacillati</taxon>
        <taxon>Actinomycetota</taxon>
        <taxon>Actinomycetes</taxon>
        <taxon>Pseudonocardiales</taxon>
        <taxon>Pseudonocardiaceae</taxon>
        <taxon>Amycolatopsis</taxon>
    </lineage>
</organism>
<name>A0A8H9IY63_9PSEU</name>
<dbReference type="RefSeq" id="WP_183176615.1">
    <property type="nucleotide sequence ID" value="NZ_BNAV01000011.1"/>
</dbReference>
<protein>
    <submittedName>
        <fullName evidence="1">Uncharacterized protein</fullName>
    </submittedName>
</protein>
<dbReference type="Proteomes" id="UP000658656">
    <property type="component" value="Unassembled WGS sequence"/>
</dbReference>
<evidence type="ECO:0000313" key="2">
    <source>
        <dbReference type="Proteomes" id="UP000658656"/>
    </source>
</evidence>
<reference evidence="1" key="2">
    <citation type="submission" date="2020-09" db="EMBL/GenBank/DDBJ databases">
        <authorList>
            <person name="Sun Q."/>
            <person name="Zhou Y."/>
        </authorList>
    </citation>
    <scope>NUCLEOTIDE SEQUENCE</scope>
    <source>
        <strain evidence="1">CGMCC 4.7679</strain>
    </source>
</reference>
<dbReference type="AlphaFoldDB" id="A0A8H9IY63"/>
<evidence type="ECO:0000313" key="1">
    <source>
        <dbReference type="EMBL" id="GHF76471.1"/>
    </source>
</evidence>
<gene>
    <name evidence="1" type="ORF">GCM10017566_58180</name>
</gene>
<accession>A0A8H9IY63</accession>
<reference evidence="1" key="1">
    <citation type="journal article" date="2014" name="Int. J. Syst. Evol. Microbiol.">
        <title>Complete genome sequence of Corynebacterium casei LMG S-19264T (=DSM 44701T), isolated from a smear-ripened cheese.</title>
        <authorList>
            <consortium name="US DOE Joint Genome Institute (JGI-PGF)"/>
            <person name="Walter F."/>
            <person name="Albersmeier A."/>
            <person name="Kalinowski J."/>
            <person name="Ruckert C."/>
        </authorList>
    </citation>
    <scope>NUCLEOTIDE SEQUENCE</scope>
    <source>
        <strain evidence="1">CGMCC 4.7679</strain>
    </source>
</reference>